<proteinExistence type="predicted"/>
<evidence type="ECO:0000313" key="1">
    <source>
        <dbReference type="EMBL" id="KTB45453.1"/>
    </source>
</evidence>
<protein>
    <submittedName>
        <fullName evidence="1">Uncharacterized protein</fullName>
    </submittedName>
</protein>
<organism evidence="1 2">
    <name type="scientific">Moniliophthora roreri</name>
    <name type="common">Frosty pod rot fungus</name>
    <name type="synonym">Monilia roreri</name>
    <dbReference type="NCBI Taxonomy" id="221103"/>
    <lineage>
        <taxon>Eukaryota</taxon>
        <taxon>Fungi</taxon>
        <taxon>Dikarya</taxon>
        <taxon>Basidiomycota</taxon>
        <taxon>Agaricomycotina</taxon>
        <taxon>Agaricomycetes</taxon>
        <taxon>Agaricomycetidae</taxon>
        <taxon>Agaricales</taxon>
        <taxon>Marasmiineae</taxon>
        <taxon>Marasmiaceae</taxon>
        <taxon>Moniliophthora</taxon>
    </lineage>
</organism>
<dbReference type="AlphaFoldDB" id="A0A0W0GA59"/>
<dbReference type="EMBL" id="LATX01000697">
    <property type="protein sequence ID" value="KTB45453.1"/>
    <property type="molecule type" value="Genomic_DNA"/>
</dbReference>
<reference evidence="1 2" key="1">
    <citation type="submission" date="2015-12" db="EMBL/GenBank/DDBJ databases">
        <title>Draft genome sequence of Moniliophthora roreri, the causal agent of frosty pod rot of cacao.</title>
        <authorList>
            <person name="Aime M.C."/>
            <person name="Diaz-Valderrama J.R."/>
            <person name="Kijpornyongpan T."/>
            <person name="Phillips-Mora W."/>
        </authorList>
    </citation>
    <scope>NUCLEOTIDE SEQUENCE [LARGE SCALE GENOMIC DNA]</scope>
    <source>
        <strain evidence="1 2">MCA 2952</strain>
    </source>
</reference>
<comment type="caution">
    <text evidence="1">The sequence shown here is derived from an EMBL/GenBank/DDBJ whole genome shotgun (WGS) entry which is preliminary data.</text>
</comment>
<sequence>MVASANPKANLYSKMATREQREKFPSIWPEGKKCPWANAIYDGGIAPLYVLGWALTEEQYNKIVREPRWPTGSYKANFGDAVASAWRAEGYDNLYGLDRRPKYCYIGELHGWVAYIKLNTNNYHKPGWVEAAMKVLQLTELPKWYKFYAK</sequence>
<name>A0A0W0GA59_MONRR</name>
<gene>
    <name evidence="1" type="ORF">WG66_1966</name>
</gene>
<dbReference type="Proteomes" id="UP000054988">
    <property type="component" value="Unassembled WGS sequence"/>
</dbReference>
<evidence type="ECO:0000313" key="2">
    <source>
        <dbReference type="Proteomes" id="UP000054988"/>
    </source>
</evidence>
<accession>A0A0W0GA59</accession>